<protein>
    <submittedName>
        <fullName evidence="1">Uncharacterized protein</fullName>
    </submittedName>
</protein>
<feature type="non-terminal residue" evidence="1">
    <location>
        <position position="1"/>
    </location>
</feature>
<evidence type="ECO:0000313" key="2">
    <source>
        <dbReference type="Proteomes" id="UP001189429"/>
    </source>
</evidence>
<keyword evidence="2" id="KW-1185">Reference proteome</keyword>
<organism evidence="1 2">
    <name type="scientific">Prorocentrum cordatum</name>
    <dbReference type="NCBI Taxonomy" id="2364126"/>
    <lineage>
        <taxon>Eukaryota</taxon>
        <taxon>Sar</taxon>
        <taxon>Alveolata</taxon>
        <taxon>Dinophyceae</taxon>
        <taxon>Prorocentrales</taxon>
        <taxon>Prorocentraceae</taxon>
        <taxon>Prorocentrum</taxon>
    </lineage>
</organism>
<sequence length="65" mass="7468">GQKKSTVKVWDFFEPGKRITALFTVNSSGRMRVWKNGELAAEIDGHAPYFNDRPHLMIGGHYLYK</sequence>
<comment type="caution">
    <text evidence="1">The sequence shown here is derived from an EMBL/GenBank/DDBJ whole genome shotgun (WGS) entry which is preliminary data.</text>
</comment>
<accession>A0ABN9QDM8</accession>
<name>A0ABN9QDM8_9DINO</name>
<evidence type="ECO:0000313" key="1">
    <source>
        <dbReference type="EMBL" id="CAK0801377.1"/>
    </source>
</evidence>
<gene>
    <name evidence="1" type="ORF">PCOR1329_LOCUS9260</name>
</gene>
<dbReference type="EMBL" id="CAUYUJ010002565">
    <property type="protein sequence ID" value="CAK0801377.1"/>
    <property type="molecule type" value="Genomic_DNA"/>
</dbReference>
<proteinExistence type="predicted"/>
<dbReference type="Proteomes" id="UP001189429">
    <property type="component" value="Unassembled WGS sequence"/>
</dbReference>
<feature type="non-terminal residue" evidence="1">
    <location>
        <position position="65"/>
    </location>
</feature>
<reference evidence="1" key="1">
    <citation type="submission" date="2023-10" db="EMBL/GenBank/DDBJ databases">
        <authorList>
            <person name="Chen Y."/>
            <person name="Shah S."/>
            <person name="Dougan E. K."/>
            <person name="Thang M."/>
            <person name="Chan C."/>
        </authorList>
    </citation>
    <scope>NUCLEOTIDE SEQUENCE [LARGE SCALE GENOMIC DNA]</scope>
</reference>